<dbReference type="Proteomes" id="UP001159428">
    <property type="component" value="Unassembled WGS sequence"/>
</dbReference>
<dbReference type="PANTHER" id="PTHR45695">
    <property type="entry name" value="LEUCOKININ RECEPTOR-RELATED"/>
    <property type="match status" value="1"/>
</dbReference>
<organism evidence="10 11">
    <name type="scientific">Pocillopora meandrina</name>
    <dbReference type="NCBI Taxonomy" id="46732"/>
    <lineage>
        <taxon>Eukaryota</taxon>
        <taxon>Metazoa</taxon>
        <taxon>Cnidaria</taxon>
        <taxon>Anthozoa</taxon>
        <taxon>Hexacorallia</taxon>
        <taxon>Scleractinia</taxon>
        <taxon>Astrocoeniina</taxon>
        <taxon>Pocilloporidae</taxon>
        <taxon>Pocillopora</taxon>
    </lineage>
</organism>
<dbReference type="GO" id="GO:0004930">
    <property type="term" value="F:G protein-coupled receptor activity"/>
    <property type="evidence" value="ECO:0007669"/>
    <property type="project" value="UniProtKB-KW"/>
</dbReference>
<evidence type="ECO:0000256" key="6">
    <source>
        <dbReference type="ARBA" id="ARBA00023170"/>
    </source>
</evidence>
<comment type="caution">
    <text evidence="10">The sequence shown here is derived from an EMBL/GenBank/DDBJ whole genome shotgun (WGS) entry which is preliminary data.</text>
</comment>
<feature type="transmembrane region" description="Helical" evidence="8">
    <location>
        <begin position="168"/>
        <end position="191"/>
    </location>
</feature>
<accession>A0AAU9W281</accession>
<evidence type="ECO:0000259" key="9">
    <source>
        <dbReference type="PROSITE" id="PS50262"/>
    </source>
</evidence>
<keyword evidence="4" id="KW-0297">G-protein coupled receptor</keyword>
<dbReference type="CDD" id="cd00637">
    <property type="entry name" value="7tm_classA_rhodopsin-like"/>
    <property type="match status" value="1"/>
</dbReference>
<dbReference type="SUPFAM" id="SSF81321">
    <property type="entry name" value="Family A G protein-coupled receptor-like"/>
    <property type="match status" value="1"/>
</dbReference>
<dbReference type="PROSITE" id="PS50262">
    <property type="entry name" value="G_PROTEIN_RECEP_F1_2"/>
    <property type="match status" value="1"/>
</dbReference>
<keyword evidence="7" id="KW-0807">Transducer</keyword>
<keyword evidence="11" id="KW-1185">Reference proteome</keyword>
<feature type="transmembrane region" description="Helical" evidence="8">
    <location>
        <begin position="87"/>
        <end position="104"/>
    </location>
</feature>
<evidence type="ECO:0000256" key="2">
    <source>
        <dbReference type="ARBA" id="ARBA00022692"/>
    </source>
</evidence>
<feature type="transmembrane region" description="Helical" evidence="8">
    <location>
        <begin position="261"/>
        <end position="281"/>
    </location>
</feature>
<sequence length="292" mass="33896">MVFPQGPFLAIATALYSFISFGGFIGNLLIIVTILRWKEMRTPCNFLIMNIAIADLAVAFVAAPLRILEIYYHWPFGEFMCKFLTPLQDVFVCVSVVTHTTIALERYRAIVKPMMKKITLTVTRAVICVTWFSCYFATALPIAVISGIQPYNGKMFCVINFPSTTFRQFFQVYLVVVFIVLPISVQIWAYVKNIPHDRRETLRWQKRSFDLARDKRRNSLVRTLIILVVVFQVCYIPRGILMTIREFSDLSNSRVFMYMDVFALILYYMKHVLNPLIIFASSSDFRSHLRKT</sequence>
<evidence type="ECO:0000256" key="7">
    <source>
        <dbReference type="ARBA" id="ARBA00023224"/>
    </source>
</evidence>
<feature type="transmembrane region" description="Helical" evidence="8">
    <location>
        <begin position="47"/>
        <end position="67"/>
    </location>
</feature>
<evidence type="ECO:0000256" key="8">
    <source>
        <dbReference type="SAM" id="Phobius"/>
    </source>
</evidence>
<name>A0AAU9W281_9CNID</name>
<dbReference type="PANTHER" id="PTHR45695:SF9">
    <property type="entry name" value="LEUCOKININ RECEPTOR"/>
    <property type="match status" value="1"/>
</dbReference>
<evidence type="ECO:0000256" key="1">
    <source>
        <dbReference type="ARBA" id="ARBA00004141"/>
    </source>
</evidence>
<dbReference type="Pfam" id="PF00001">
    <property type="entry name" value="7tm_1"/>
    <property type="match status" value="1"/>
</dbReference>
<keyword evidence="6" id="KW-0675">Receptor</keyword>
<dbReference type="InterPro" id="IPR017452">
    <property type="entry name" value="GPCR_Rhodpsn_7TM"/>
</dbReference>
<evidence type="ECO:0000256" key="4">
    <source>
        <dbReference type="ARBA" id="ARBA00023040"/>
    </source>
</evidence>
<evidence type="ECO:0000256" key="5">
    <source>
        <dbReference type="ARBA" id="ARBA00023136"/>
    </source>
</evidence>
<dbReference type="Gene3D" id="1.20.1070.10">
    <property type="entry name" value="Rhodopsin 7-helix transmembrane proteins"/>
    <property type="match status" value="1"/>
</dbReference>
<feature type="transmembrane region" description="Helical" evidence="8">
    <location>
        <begin position="220"/>
        <end position="241"/>
    </location>
</feature>
<reference evidence="10 11" key="1">
    <citation type="submission" date="2022-05" db="EMBL/GenBank/DDBJ databases">
        <authorList>
            <consortium name="Genoscope - CEA"/>
            <person name="William W."/>
        </authorList>
    </citation>
    <scope>NUCLEOTIDE SEQUENCE [LARGE SCALE GENOMIC DNA]</scope>
</reference>
<dbReference type="GO" id="GO:0005886">
    <property type="term" value="C:plasma membrane"/>
    <property type="evidence" value="ECO:0007669"/>
    <property type="project" value="TreeGrafter"/>
</dbReference>
<keyword evidence="2 8" id="KW-0812">Transmembrane</keyword>
<dbReference type="InterPro" id="IPR000276">
    <property type="entry name" value="GPCR_Rhodpsn"/>
</dbReference>
<feature type="transmembrane region" description="Helical" evidence="8">
    <location>
        <begin position="125"/>
        <end position="148"/>
    </location>
</feature>
<feature type="transmembrane region" description="Helical" evidence="8">
    <location>
        <begin position="6"/>
        <end position="35"/>
    </location>
</feature>
<protein>
    <recommendedName>
        <fullName evidence="9">G-protein coupled receptors family 1 profile domain-containing protein</fullName>
    </recommendedName>
</protein>
<evidence type="ECO:0000313" key="11">
    <source>
        <dbReference type="Proteomes" id="UP001159428"/>
    </source>
</evidence>
<dbReference type="AlphaFoldDB" id="A0AAU9W281"/>
<dbReference type="PRINTS" id="PR00237">
    <property type="entry name" value="GPCRRHODOPSN"/>
</dbReference>
<keyword evidence="5 8" id="KW-0472">Membrane</keyword>
<comment type="subcellular location">
    <subcellularLocation>
        <location evidence="1">Membrane</location>
        <topology evidence="1">Multi-pass membrane protein</topology>
    </subcellularLocation>
</comment>
<keyword evidence="3 8" id="KW-1133">Transmembrane helix</keyword>
<evidence type="ECO:0000313" key="10">
    <source>
        <dbReference type="EMBL" id="CAH3045673.1"/>
    </source>
</evidence>
<evidence type="ECO:0000256" key="3">
    <source>
        <dbReference type="ARBA" id="ARBA00022989"/>
    </source>
</evidence>
<feature type="domain" description="G-protein coupled receptors family 1 profile" evidence="9">
    <location>
        <begin position="26"/>
        <end position="278"/>
    </location>
</feature>
<proteinExistence type="predicted"/>
<dbReference type="SMART" id="SM01381">
    <property type="entry name" value="7TM_GPCR_Srsx"/>
    <property type="match status" value="1"/>
</dbReference>
<dbReference type="EMBL" id="CALNXJ010000008">
    <property type="protein sequence ID" value="CAH3045673.1"/>
    <property type="molecule type" value="Genomic_DNA"/>
</dbReference>
<gene>
    <name evidence="10" type="ORF">PMEA_00033683</name>
</gene>